<evidence type="ECO:0000256" key="2">
    <source>
        <dbReference type="SAM" id="Phobius"/>
    </source>
</evidence>
<gene>
    <name evidence="3" type="ORF">BECKFM1743A_GA0114220_104853</name>
    <name evidence="5" type="ORF">BECKFM1743B_GA0114221_103874</name>
    <name evidence="4" type="ORF">BECKFM1743C_GA0114222_105742</name>
</gene>
<keyword evidence="1" id="KW-0175">Coiled coil</keyword>
<dbReference type="Pfam" id="PF20567">
    <property type="entry name" value="DUF6776"/>
    <property type="match status" value="1"/>
</dbReference>
<keyword evidence="2" id="KW-0812">Transmembrane</keyword>
<evidence type="ECO:0000313" key="4">
    <source>
        <dbReference type="EMBL" id="VFJ70842.1"/>
    </source>
</evidence>
<protein>
    <submittedName>
        <fullName evidence="4">Uncharacterized protein</fullName>
    </submittedName>
</protein>
<keyword evidence="2" id="KW-0472">Membrane</keyword>
<accession>A0A450TRG4</accession>
<dbReference type="EMBL" id="CAADEZ010000485">
    <property type="protein sequence ID" value="VFJ68827.1"/>
    <property type="molecule type" value="Genomic_DNA"/>
</dbReference>
<dbReference type="EMBL" id="CAADFA010000574">
    <property type="protein sequence ID" value="VFJ70842.1"/>
    <property type="molecule type" value="Genomic_DNA"/>
</dbReference>
<proteinExistence type="predicted"/>
<dbReference type="InterPro" id="IPR046703">
    <property type="entry name" value="DUF6776"/>
</dbReference>
<name>A0A450TRG4_9GAMM</name>
<reference evidence="4" key="1">
    <citation type="submission" date="2019-02" db="EMBL/GenBank/DDBJ databases">
        <authorList>
            <person name="Gruber-Vodicka R. H."/>
            <person name="Seah K. B. B."/>
        </authorList>
    </citation>
    <scope>NUCLEOTIDE SEQUENCE</scope>
    <source>
        <strain evidence="3">BECK_BZ163</strain>
        <strain evidence="5">BECK_BZ164</strain>
        <strain evidence="4">BECK_BZ165</strain>
    </source>
</reference>
<evidence type="ECO:0000256" key="1">
    <source>
        <dbReference type="SAM" id="Coils"/>
    </source>
</evidence>
<evidence type="ECO:0000313" key="5">
    <source>
        <dbReference type="EMBL" id="VFK15770.1"/>
    </source>
</evidence>
<dbReference type="AlphaFoldDB" id="A0A450TRG4"/>
<keyword evidence="2" id="KW-1133">Transmembrane helix</keyword>
<organism evidence="4">
    <name type="scientific">Candidatus Kentrum sp. FM</name>
    <dbReference type="NCBI Taxonomy" id="2126340"/>
    <lineage>
        <taxon>Bacteria</taxon>
        <taxon>Pseudomonadati</taxon>
        <taxon>Pseudomonadota</taxon>
        <taxon>Gammaproteobacteria</taxon>
        <taxon>Candidatus Kentrum</taxon>
    </lineage>
</organism>
<feature type="coiled-coil region" evidence="1">
    <location>
        <begin position="71"/>
        <end position="133"/>
    </location>
</feature>
<dbReference type="EMBL" id="CAADFL010000387">
    <property type="protein sequence ID" value="VFK15770.1"/>
    <property type="molecule type" value="Genomic_DNA"/>
</dbReference>
<evidence type="ECO:0000313" key="3">
    <source>
        <dbReference type="EMBL" id="VFJ68827.1"/>
    </source>
</evidence>
<feature type="transmembrane region" description="Helical" evidence="2">
    <location>
        <begin position="35"/>
        <end position="57"/>
    </location>
</feature>
<sequence>MGFAHSTYYNIFKHTTNTEREKHLVVERHRPVRQFILWAMLSISFGVVIYFICLFELNTLVNTCFSNNINEEHLQSLNARLTSQNNRLRDNVAILERAAQVEHIAHKEITKTVESLQDELLEAKEELIFYRGLIASSAQGKGLTIQSFVLQPGDTGHTYYYRIVLTRFRKDGKVVAGTVDLSVVGEQAGKAARLALPDMMVDRSDTLKFRFKNFQKVEGYLVLPEEFTPHKAIITVLLKGKNAQQITKTVDWLSAMD</sequence>